<dbReference type="RefSeq" id="XP_040626312.1">
    <property type="nucleotide sequence ID" value="XM_040773480.1"/>
</dbReference>
<gene>
    <name evidence="2" type="ORF">DACRYDRAFT_23952</name>
</gene>
<evidence type="ECO:0000313" key="2">
    <source>
        <dbReference type="EMBL" id="EJT99414.1"/>
    </source>
</evidence>
<feature type="region of interest" description="Disordered" evidence="1">
    <location>
        <begin position="141"/>
        <end position="208"/>
    </location>
</feature>
<feature type="compositionally biased region" description="Acidic residues" evidence="1">
    <location>
        <begin position="142"/>
        <end position="185"/>
    </location>
</feature>
<evidence type="ECO:0000256" key="1">
    <source>
        <dbReference type="SAM" id="MobiDB-lite"/>
    </source>
</evidence>
<feature type="compositionally biased region" description="Low complexity" evidence="1">
    <location>
        <begin position="188"/>
        <end position="205"/>
    </location>
</feature>
<dbReference type="AlphaFoldDB" id="M5FV16"/>
<protein>
    <submittedName>
        <fullName evidence="2">Uncharacterized protein</fullName>
    </submittedName>
</protein>
<feature type="region of interest" description="Disordered" evidence="1">
    <location>
        <begin position="76"/>
        <end position="103"/>
    </location>
</feature>
<name>M5FV16_DACPD</name>
<evidence type="ECO:0000313" key="3">
    <source>
        <dbReference type="Proteomes" id="UP000030653"/>
    </source>
</evidence>
<accession>M5FV16</accession>
<dbReference type="GeneID" id="63688542"/>
<feature type="compositionally biased region" description="Basic and acidic residues" evidence="1">
    <location>
        <begin position="76"/>
        <end position="92"/>
    </location>
</feature>
<dbReference type="HOGENOM" id="CLU_953224_0_0_1"/>
<keyword evidence="3" id="KW-1185">Reference proteome</keyword>
<dbReference type="EMBL" id="JH795870">
    <property type="protein sequence ID" value="EJT99414.1"/>
    <property type="molecule type" value="Genomic_DNA"/>
</dbReference>
<organism evidence="2 3">
    <name type="scientific">Dacryopinax primogenitus (strain DJM 731)</name>
    <name type="common">Brown rot fungus</name>
    <dbReference type="NCBI Taxonomy" id="1858805"/>
    <lineage>
        <taxon>Eukaryota</taxon>
        <taxon>Fungi</taxon>
        <taxon>Dikarya</taxon>
        <taxon>Basidiomycota</taxon>
        <taxon>Agaricomycotina</taxon>
        <taxon>Dacrymycetes</taxon>
        <taxon>Dacrymycetales</taxon>
        <taxon>Dacrymycetaceae</taxon>
        <taxon>Dacryopinax</taxon>
    </lineage>
</organism>
<proteinExistence type="predicted"/>
<sequence length="292" mass="32656">MIPWASWWDRTRVLDHTHNPRGYVVYTHGYRYVTSREFLPHPPPAGTLITADLVWTRVTVMDFNPRMTKWIMAEREKRRERARSEQAARARAEASGANGESVAERGVTGLNAETAESGSHSQLDGGGMEMDEVLSEWGQLHEDEDEDGNDDDDDDEDDDDMEDVDEEEKEEDDLLSDEDEDEDDDHQAVVPGDAAGPGSAGPGPDELQIISESLSPTSASATPRLPAFEHLVTRPYPILPQNVFVERVCSGLPMIMRHLEVPGMFQGLFIDGERVLALVEREGREVLKVNVF</sequence>
<dbReference type="Proteomes" id="UP000030653">
    <property type="component" value="Unassembled WGS sequence"/>
</dbReference>
<reference evidence="2 3" key="1">
    <citation type="journal article" date="2012" name="Science">
        <title>The Paleozoic origin of enzymatic lignin decomposition reconstructed from 31 fungal genomes.</title>
        <authorList>
            <person name="Floudas D."/>
            <person name="Binder M."/>
            <person name="Riley R."/>
            <person name="Barry K."/>
            <person name="Blanchette R.A."/>
            <person name="Henrissat B."/>
            <person name="Martinez A.T."/>
            <person name="Otillar R."/>
            <person name="Spatafora J.W."/>
            <person name="Yadav J.S."/>
            <person name="Aerts A."/>
            <person name="Benoit I."/>
            <person name="Boyd A."/>
            <person name="Carlson A."/>
            <person name="Copeland A."/>
            <person name="Coutinho P.M."/>
            <person name="de Vries R.P."/>
            <person name="Ferreira P."/>
            <person name="Findley K."/>
            <person name="Foster B."/>
            <person name="Gaskell J."/>
            <person name="Glotzer D."/>
            <person name="Gorecki P."/>
            <person name="Heitman J."/>
            <person name="Hesse C."/>
            <person name="Hori C."/>
            <person name="Igarashi K."/>
            <person name="Jurgens J.A."/>
            <person name="Kallen N."/>
            <person name="Kersten P."/>
            <person name="Kohler A."/>
            <person name="Kuees U."/>
            <person name="Kumar T.K.A."/>
            <person name="Kuo A."/>
            <person name="LaButti K."/>
            <person name="Larrondo L.F."/>
            <person name="Lindquist E."/>
            <person name="Ling A."/>
            <person name="Lombard V."/>
            <person name="Lucas S."/>
            <person name="Lundell T."/>
            <person name="Martin R."/>
            <person name="McLaughlin D.J."/>
            <person name="Morgenstern I."/>
            <person name="Morin E."/>
            <person name="Murat C."/>
            <person name="Nagy L.G."/>
            <person name="Nolan M."/>
            <person name="Ohm R.A."/>
            <person name="Patyshakuliyeva A."/>
            <person name="Rokas A."/>
            <person name="Ruiz-Duenas F.J."/>
            <person name="Sabat G."/>
            <person name="Salamov A."/>
            <person name="Samejima M."/>
            <person name="Schmutz J."/>
            <person name="Slot J.C."/>
            <person name="St John F."/>
            <person name="Stenlid J."/>
            <person name="Sun H."/>
            <person name="Sun S."/>
            <person name="Syed K."/>
            <person name="Tsang A."/>
            <person name="Wiebenga A."/>
            <person name="Young D."/>
            <person name="Pisabarro A."/>
            <person name="Eastwood D.C."/>
            <person name="Martin F."/>
            <person name="Cullen D."/>
            <person name="Grigoriev I.V."/>
            <person name="Hibbett D.S."/>
        </authorList>
    </citation>
    <scope>NUCLEOTIDE SEQUENCE [LARGE SCALE GENOMIC DNA]</scope>
    <source>
        <strain evidence="2 3">DJM-731 SS1</strain>
    </source>
</reference>